<comment type="caution">
    <text evidence="1">The sequence shown here is derived from an EMBL/GenBank/DDBJ whole genome shotgun (WGS) entry which is preliminary data.</text>
</comment>
<reference evidence="1" key="1">
    <citation type="submission" date="2020-08" db="EMBL/GenBank/DDBJ databases">
        <authorList>
            <person name="Cejkova D."/>
            <person name="Kubasova T."/>
            <person name="Jahodarova E."/>
            <person name="Rychlik I."/>
        </authorList>
    </citation>
    <scope>NUCLEOTIDE SEQUENCE</scope>
    <source>
        <strain evidence="1">An836</strain>
    </source>
</reference>
<proteinExistence type="predicted"/>
<dbReference type="Pfam" id="PF06940">
    <property type="entry name" value="DUF1287"/>
    <property type="match status" value="1"/>
</dbReference>
<keyword evidence="2" id="KW-1185">Reference proteome</keyword>
<reference evidence="1" key="2">
    <citation type="journal article" date="2021" name="Sci. Rep.">
        <title>The distribution of antibiotic resistance genes in chicken gut microbiota commensals.</title>
        <authorList>
            <person name="Juricova H."/>
            <person name="Matiasovicova J."/>
            <person name="Kubasova T."/>
            <person name="Cejkova D."/>
            <person name="Rychlik I."/>
        </authorList>
    </citation>
    <scope>NUCLEOTIDE SEQUENCE</scope>
    <source>
        <strain evidence="1">An836</strain>
    </source>
</reference>
<gene>
    <name evidence="1" type="ORF">H7U32_07530</name>
</gene>
<sequence length="270" mass="29499">MAARTGRRRRRTVIALAAGLAILVVAFSAAVLTLRHAGELSGGISPAAIARAIRNAADKAGAQDASTMPADQAAKDYPFQPSLVDYDGDGIDDYTDILHGAQADSRARPAYDDGYYQGGYPPADRGACTDVMWRAFRDAGYDLKAMVDADVAADPGSYAAVAPRPDPNIDFRRTGVLDVFLRKYALTLTTDIADHGAWQAGDIVVFEHTRHIGVISDRRDKDGIPFVDHNMGQQQRENDYLAFRHHMAVTGHYRWDASRVPASVLRRWQG</sequence>
<dbReference type="RefSeq" id="WP_204469466.1">
    <property type="nucleotide sequence ID" value="NZ_JACLYU010000016.1"/>
</dbReference>
<name>A0A938WYU0_9BIFI</name>
<organism evidence="1 2">
    <name type="scientific">Bifidobacterium pullorum subsp. saeculare</name>
    <dbReference type="NCBI Taxonomy" id="78257"/>
    <lineage>
        <taxon>Bacteria</taxon>
        <taxon>Bacillati</taxon>
        <taxon>Actinomycetota</taxon>
        <taxon>Actinomycetes</taxon>
        <taxon>Bifidobacteriales</taxon>
        <taxon>Bifidobacteriaceae</taxon>
        <taxon>Bifidobacterium</taxon>
    </lineage>
</organism>
<dbReference type="EMBL" id="JACLYU010000016">
    <property type="protein sequence ID" value="MBM6700147.1"/>
    <property type="molecule type" value="Genomic_DNA"/>
</dbReference>
<dbReference type="InterPro" id="IPR009706">
    <property type="entry name" value="DUF1287"/>
</dbReference>
<evidence type="ECO:0000313" key="2">
    <source>
        <dbReference type="Proteomes" id="UP000718821"/>
    </source>
</evidence>
<dbReference type="Proteomes" id="UP000718821">
    <property type="component" value="Unassembled WGS sequence"/>
</dbReference>
<evidence type="ECO:0000313" key="1">
    <source>
        <dbReference type="EMBL" id="MBM6700147.1"/>
    </source>
</evidence>
<dbReference type="AlphaFoldDB" id="A0A938WYU0"/>
<protein>
    <submittedName>
        <fullName evidence="1">DUF1287 domain-containing protein</fullName>
    </submittedName>
</protein>
<accession>A0A938WYU0</accession>